<sequence>MAFWGVHLEPGKPYTHRFDKTRGRLRISQATLGIGCSTEIAGVQCNVGDKSPVLLCAFLPTKNLSCPLDLMFEEEDDVVFSVRGPRSVYLTGFYIGNGRCEDVIENKKVEVGGDRGTSIKRKFDAVIQAGEGKSCVLSELSKDSSVPSTKIKHENGGKSKSKKANEVKPEVAKTDTMDQEPDKPEEKQPSNKNFVAADDVANEDHSEVKKKRKKREAREIDKNANREDEEKKVSTVETEDNKAEVNPLQVRTFSNGLVIEDIEYGKPDAEIASPGSKVSVNYIGKLKINGRIFDSNVGEAPYKFRLGVGDVIKGWDVGINGMRIGDKRRLTIPPSMGYGSKGVDGKVPQSAWLVFEIDLVDVR</sequence>
<evidence type="ECO:0000313" key="8">
    <source>
        <dbReference type="EMBL" id="OVA07684.1"/>
    </source>
</evidence>
<protein>
    <recommendedName>
        <fullName evidence="4">FK506-binding protein</fullName>
        <ecNumber evidence="4">5.2.1.8</ecNumber>
    </recommendedName>
</protein>
<evidence type="ECO:0000256" key="2">
    <source>
        <dbReference type="ARBA" id="ARBA00023110"/>
    </source>
</evidence>
<dbReference type="Pfam" id="PF00254">
    <property type="entry name" value="FKBP_C"/>
    <property type="match status" value="1"/>
</dbReference>
<dbReference type="FunCoup" id="A0A200QB35">
    <property type="interactions" value="367"/>
</dbReference>
<reference evidence="8 9" key="1">
    <citation type="journal article" date="2017" name="Mol. Plant">
        <title>The Genome of Medicinal Plant Macleaya cordata Provides New Insights into Benzylisoquinoline Alkaloids Metabolism.</title>
        <authorList>
            <person name="Liu X."/>
            <person name="Liu Y."/>
            <person name="Huang P."/>
            <person name="Ma Y."/>
            <person name="Qing Z."/>
            <person name="Tang Q."/>
            <person name="Cao H."/>
            <person name="Cheng P."/>
            <person name="Zheng Y."/>
            <person name="Yuan Z."/>
            <person name="Zhou Y."/>
            <person name="Liu J."/>
            <person name="Tang Z."/>
            <person name="Zhuo Y."/>
            <person name="Zhang Y."/>
            <person name="Yu L."/>
            <person name="Huang J."/>
            <person name="Yang P."/>
            <person name="Peng Q."/>
            <person name="Zhang J."/>
            <person name="Jiang W."/>
            <person name="Zhang Z."/>
            <person name="Lin K."/>
            <person name="Ro D.K."/>
            <person name="Chen X."/>
            <person name="Xiong X."/>
            <person name="Shang Y."/>
            <person name="Huang S."/>
            <person name="Zeng J."/>
        </authorList>
    </citation>
    <scope>NUCLEOTIDE SEQUENCE [LARGE SCALE GENOMIC DNA]</scope>
    <source>
        <strain evidence="9">cv. BLH2017</strain>
        <tissue evidence="8">Root</tissue>
    </source>
</reference>
<dbReference type="EMBL" id="MVGT01002446">
    <property type="protein sequence ID" value="OVA07684.1"/>
    <property type="molecule type" value="Genomic_DNA"/>
</dbReference>
<comment type="catalytic activity">
    <reaction evidence="1 4 5">
        <text>[protein]-peptidylproline (omega=180) = [protein]-peptidylproline (omega=0)</text>
        <dbReference type="Rhea" id="RHEA:16237"/>
        <dbReference type="Rhea" id="RHEA-COMP:10747"/>
        <dbReference type="Rhea" id="RHEA-COMP:10748"/>
        <dbReference type="ChEBI" id="CHEBI:83833"/>
        <dbReference type="ChEBI" id="CHEBI:83834"/>
        <dbReference type="EC" id="5.2.1.8"/>
    </reaction>
</comment>
<name>A0A200QB35_MACCD</name>
<dbReference type="AlphaFoldDB" id="A0A200QB35"/>
<feature type="compositionally biased region" description="Basic and acidic residues" evidence="6">
    <location>
        <begin position="216"/>
        <end position="243"/>
    </location>
</feature>
<dbReference type="EC" id="5.2.1.8" evidence="4"/>
<accession>A0A200QB35</accession>
<feature type="region of interest" description="Disordered" evidence="6">
    <location>
        <begin position="145"/>
        <end position="243"/>
    </location>
</feature>
<dbReference type="Proteomes" id="UP000195402">
    <property type="component" value="Unassembled WGS sequence"/>
</dbReference>
<gene>
    <name evidence="8" type="ORF">BVC80_1827g45</name>
</gene>
<dbReference type="GO" id="GO:0003755">
    <property type="term" value="F:peptidyl-prolyl cis-trans isomerase activity"/>
    <property type="evidence" value="ECO:0007669"/>
    <property type="project" value="UniProtKB-KW"/>
</dbReference>
<evidence type="ECO:0000256" key="5">
    <source>
        <dbReference type="PROSITE-ProRule" id="PRU00277"/>
    </source>
</evidence>
<evidence type="ECO:0000256" key="4">
    <source>
        <dbReference type="PIRNR" id="PIRNR001473"/>
    </source>
</evidence>
<dbReference type="FunFam" id="3.10.50.40:FF:000006">
    <property type="entry name" value="Peptidyl-prolyl cis-trans isomerase"/>
    <property type="match status" value="1"/>
</dbReference>
<evidence type="ECO:0000256" key="3">
    <source>
        <dbReference type="ARBA" id="ARBA00023235"/>
    </source>
</evidence>
<dbReference type="Gene3D" id="3.10.50.40">
    <property type="match status" value="1"/>
</dbReference>
<evidence type="ECO:0000256" key="6">
    <source>
        <dbReference type="SAM" id="MobiDB-lite"/>
    </source>
</evidence>
<dbReference type="InterPro" id="IPR041232">
    <property type="entry name" value="NPL"/>
</dbReference>
<evidence type="ECO:0000313" key="9">
    <source>
        <dbReference type="Proteomes" id="UP000195402"/>
    </source>
</evidence>
<feature type="domain" description="PPIase FKBP-type" evidence="7">
    <location>
        <begin position="275"/>
        <end position="363"/>
    </location>
</feature>
<dbReference type="Pfam" id="PF17800">
    <property type="entry name" value="NPL"/>
    <property type="match status" value="1"/>
</dbReference>
<comment type="caution">
    <text evidence="8">The sequence shown here is derived from an EMBL/GenBank/DDBJ whole genome shotgun (WGS) entry which is preliminary data.</text>
</comment>
<feature type="compositionally biased region" description="Basic and acidic residues" evidence="6">
    <location>
        <begin position="151"/>
        <end position="189"/>
    </location>
</feature>
<proteinExistence type="inferred from homology"/>
<dbReference type="PANTHER" id="PTHR43811:SF19">
    <property type="entry name" value="39 KDA FK506-BINDING NUCLEAR PROTEIN"/>
    <property type="match status" value="1"/>
</dbReference>
<dbReference type="PIRSF" id="PIRSF001473">
    <property type="entry name" value="FK506-bp_FPR3"/>
    <property type="match status" value="1"/>
</dbReference>
<dbReference type="STRING" id="56857.A0A200QB35"/>
<evidence type="ECO:0000256" key="1">
    <source>
        <dbReference type="ARBA" id="ARBA00000971"/>
    </source>
</evidence>
<dbReference type="PROSITE" id="PS50059">
    <property type="entry name" value="FKBP_PPIASE"/>
    <property type="match status" value="1"/>
</dbReference>
<keyword evidence="9" id="KW-1185">Reference proteome</keyword>
<dbReference type="PANTHER" id="PTHR43811">
    <property type="entry name" value="FKBP-TYPE PEPTIDYL-PROLYL CIS-TRANS ISOMERASE FKPA"/>
    <property type="match status" value="1"/>
</dbReference>
<dbReference type="GO" id="GO:0005634">
    <property type="term" value="C:nucleus"/>
    <property type="evidence" value="ECO:0007669"/>
    <property type="project" value="UniProtKB-ARBA"/>
</dbReference>
<keyword evidence="2 4" id="KW-0697">Rotamase</keyword>
<dbReference type="OrthoDB" id="1902587at2759"/>
<dbReference type="InterPro" id="IPR023566">
    <property type="entry name" value="PPIase_Fpr3/Fpr4-like"/>
</dbReference>
<dbReference type="InterPro" id="IPR001179">
    <property type="entry name" value="PPIase_FKBP_dom"/>
</dbReference>
<dbReference type="SUPFAM" id="SSF54534">
    <property type="entry name" value="FKBP-like"/>
    <property type="match status" value="1"/>
</dbReference>
<dbReference type="OMA" id="KVEMRYI"/>
<dbReference type="Gene3D" id="2.60.120.340">
    <property type="entry name" value="Nucleoplasmin core domain"/>
    <property type="match status" value="1"/>
</dbReference>
<dbReference type="InterPro" id="IPR046357">
    <property type="entry name" value="PPIase_dom_sf"/>
</dbReference>
<evidence type="ECO:0000259" key="7">
    <source>
        <dbReference type="PROSITE" id="PS50059"/>
    </source>
</evidence>
<comment type="similarity">
    <text evidence="4">Belongs to the FKBP-type PPIase family.</text>
</comment>
<keyword evidence="3 4" id="KW-0413">Isomerase</keyword>
<dbReference type="InParanoid" id="A0A200QB35"/>
<organism evidence="8 9">
    <name type="scientific">Macleaya cordata</name>
    <name type="common">Five-seeded plume-poppy</name>
    <name type="synonym">Bocconia cordata</name>
    <dbReference type="NCBI Taxonomy" id="56857"/>
    <lineage>
        <taxon>Eukaryota</taxon>
        <taxon>Viridiplantae</taxon>
        <taxon>Streptophyta</taxon>
        <taxon>Embryophyta</taxon>
        <taxon>Tracheophyta</taxon>
        <taxon>Spermatophyta</taxon>
        <taxon>Magnoliopsida</taxon>
        <taxon>Ranunculales</taxon>
        <taxon>Papaveraceae</taxon>
        <taxon>Papaveroideae</taxon>
        <taxon>Macleaya</taxon>
    </lineage>
</organism>